<evidence type="ECO:0000256" key="1">
    <source>
        <dbReference type="ARBA" id="ARBA00023015"/>
    </source>
</evidence>
<evidence type="ECO:0000256" key="2">
    <source>
        <dbReference type="ARBA" id="ARBA00023125"/>
    </source>
</evidence>
<keyword evidence="3" id="KW-0804">Transcription</keyword>
<evidence type="ECO:0000313" key="5">
    <source>
        <dbReference type="EMBL" id="PWK51664.1"/>
    </source>
</evidence>
<evidence type="ECO:0000313" key="6">
    <source>
        <dbReference type="Proteomes" id="UP000245390"/>
    </source>
</evidence>
<reference evidence="5 6" key="1">
    <citation type="submission" date="2018-05" db="EMBL/GenBank/DDBJ databases">
        <title>Genomic Encyclopedia of Type Strains, Phase IV (KMG-IV): sequencing the most valuable type-strain genomes for metagenomic binning, comparative biology and taxonomic classification.</title>
        <authorList>
            <person name="Goeker M."/>
        </authorList>
    </citation>
    <scope>NUCLEOTIDE SEQUENCE [LARGE SCALE GENOMIC DNA]</scope>
    <source>
        <strain evidence="5 6">DSM 103371</strain>
    </source>
</reference>
<keyword evidence="2" id="KW-0238">DNA-binding</keyword>
<dbReference type="Proteomes" id="UP000245390">
    <property type="component" value="Unassembled WGS sequence"/>
</dbReference>
<dbReference type="PROSITE" id="PS01124">
    <property type="entry name" value="HTH_ARAC_FAMILY_2"/>
    <property type="match status" value="1"/>
</dbReference>
<dbReference type="InterPro" id="IPR018060">
    <property type="entry name" value="HTH_AraC"/>
</dbReference>
<evidence type="ECO:0000256" key="3">
    <source>
        <dbReference type="ARBA" id="ARBA00023163"/>
    </source>
</evidence>
<feature type="domain" description="HTH araC/xylS-type" evidence="4">
    <location>
        <begin position="158"/>
        <end position="255"/>
    </location>
</feature>
<keyword evidence="1" id="KW-0805">Transcription regulation</keyword>
<proteinExistence type="predicted"/>
<gene>
    <name evidence="5" type="ORF">C8D95_1177</name>
</gene>
<sequence>MVAKVTKDGRIVLWEGASLWTFDVLPAGADTPNRMHAHHAFQITLSAGGTVGIRTAEGLVPGPAILIAPDVLHAIEPEGRIALLFVEPESRDGAGLHELLRGAPVARLPEMPGAAIELAGIWGRPPAGDAELARLGRRLLAAVLGPASGGPGVDPRIGRVLDRLTDGSEGEPTAAEAAAIACLSESRFSHLFVAQVGLPFRTFLLWRRLMRAVEQQARGKSLTEAAHAAGFADSAHFSRTFQRMFGLPAAALRLSPPEK</sequence>
<dbReference type="InterPro" id="IPR009057">
    <property type="entry name" value="Homeodomain-like_sf"/>
</dbReference>
<dbReference type="InterPro" id="IPR050204">
    <property type="entry name" value="AraC_XylS_family_regulators"/>
</dbReference>
<keyword evidence="6" id="KW-1185">Reference proteome</keyword>
<dbReference type="GO" id="GO:0043565">
    <property type="term" value="F:sequence-specific DNA binding"/>
    <property type="evidence" value="ECO:0007669"/>
    <property type="project" value="InterPro"/>
</dbReference>
<dbReference type="AlphaFoldDB" id="A0A316FSK6"/>
<dbReference type="SUPFAM" id="SSF46689">
    <property type="entry name" value="Homeodomain-like"/>
    <property type="match status" value="1"/>
</dbReference>
<name>A0A316FSK6_9RHOB</name>
<organism evidence="5 6">
    <name type="scientific">Silicimonas algicola</name>
    <dbReference type="NCBI Taxonomy" id="1826607"/>
    <lineage>
        <taxon>Bacteria</taxon>
        <taxon>Pseudomonadati</taxon>
        <taxon>Pseudomonadota</taxon>
        <taxon>Alphaproteobacteria</taxon>
        <taxon>Rhodobacterales</taxon>
        <taxon>Paracoccaceae</taxon>
    </lineage>
</organism>
<dbReference type="EMBL" id="QGGV01000017">
    <property type="protein sequence ID" value="PWK51664.1"/>
    <property type="molecule type" value="Genomic_DNA"/>
</dbReference>
<dbReference type="Gene3D" id="1.10.10.60">
    <property type="entry name" value="Homeodomain-like"/>
    <property type="match status" value="2"/>
</dbReference>
<dbReference type="SMART" id="SM00342">
    <property type="entry name" value="HTH_ARAC"/>
    <property type="match status" value="1"/>
</dbReference>
<dbReference type="GO" id="GO:0003700">
    <property type="term" value="F:DNA-binding transcription factor activity"/>
    <property type="evidence" value="ECO:0007669"/>
    <property type="project" value="InterPro"/>
</dbReference>
<dbReference type="Pfam" id="PF12833">
    <property type="entry name" value="HTH_18"/>
    <property type="match status" value="1"/>
</dbReference>
<protein>
    <submittedName>
        <fullName evidence="5">AraC family transcriptional regulator</fullName>
    </submittedName>
</protein>
<evidence type="ECO:0000259" key="4">
    <source>
        <dbReference type="PROSITE" id="PS01124"/>
    </source>
</evidence>
<comment type="caution">
    <text evidence="5">The sequence shown here is derived from an EMBL/GenBank/DDBJ whole genome shotgun (WGS) entry which is preliminary data.</text>
</comment>
<dbReference type="PANTHER" id="PTHR46796">
    <property type="entry name" value="HTH-TYPE TRANSCRIPTIONAL ACTIVATOR RHAS-RELATED"/>
    <property type="match status" value="1"/>
</dbReference>
<accession>A0A316FSK6</accession>